<keyword evidence="2" id="KW-1185">Reference proteome</keyword>
<reference evidence="1 2" key="1">
    <citation type="submission" date="2024-01" db="EMBL/GenBank/DDBJ databases">
        <title>A draft genome for a cacao thread blight-causing isolate of Paramarasmius palmivorus.</title>
        <authorList>
            <person name="Baruah I.K."/>
            <person name="Bukari Y."/>
            <person name="Amoako-Attah I."/>
            <person name="Meinhardt L.W."/>
            <person name="Bailey B.A."/>
            <person name="Cohen S.P."/>
        </authorList>
    </citation>
    <scope>NUCLEOTIDE SEQUENCE [LARGE SCALE GENOMIC DNA]</scope>
    <source>
        <strain evidence="1 2">GH-12</strain>
    </source>
</reference>
<dbReference type="AlphaFoldDB" id="A0AAW0AYX8"/>
<comment type="caution">
    <text evidence="1">The sequence shown here is derived from an EMBL/GenBank/DDBJ whole genome shotgun (WGS) entry which is preliminary data.</text>
</comment>
<proteinExistence type="predicted"/>
<sequence>MAAGAVNTDMKRFIVDRYLAAYDRLLHQYIRPTSILKFRSLQHYTCALIVGSTAFGTFTKPAPGSPFQICAFPQYFNHLLKFFDTEGFSLEIPHSRLQSTENTPARSLGAKPTVSTTCDEKYVKDVYRMSRTDGRIVEIIVAMTHPLEYVLNMSSTLMMCYISSSEMVLLYPELTLRYRMAFDFTRPNERNLKVTSTYFNGGHLVLNPYFTIYDWLSYSRDTGPFPRQIGDSITGAIPLKAFDIPTFMTLGHRAMLRPHSWQMYLSETNIPSIRFEFLKATRFLQTYIVAPVLYAEYKNRLPKDLNLPLTHVNTSCLAVQPFSDERHLPFFTQVYNDLYGATSKLRILVDDVQRGLNSSRKDASFQKAEDFPPAAISFHVVSALSKLKGIRDGSMKVQASIVKRPASMNINSTLGVQFIVDVSSSTLSSTEESLILPETNKLLELGSEIVFVGKTHG</sequence>
<evidence type="ECO:0000313" key="2">
    <source>
        <dbReference type="Proteomes" id="UP001383192"/>
    </source>
</evidence>
<organism evidence="1 2">
    <name type="scientific">Paramarasmius palmivorus</name>
    <dbReference type="NCBI Taxonomy" id="297713"/>
    <lineage>
        <taxon>Eukaryota</taxon>
        <taxon>Fungi</taxon>
        <taxon>Dikarya</taxon>
        <taxon>Basidiomycota</taxon>
        <taxon>Agaricomycotina</taxon>
        <taxon>Agaricomycetes</taxon>
        <taxon>Agaricomycetidae</taxon>
        <taxon>Agaricales</taxon>
        <taxon>Marasmiineae</taxon>
        <taxon>Marasmiaceae</taxon>
        <taxon>Paramarasmius</taxon>
    </lineage>
</organism>
<dbReference type="Proteomes" id="UP001383192">
    <property type="component" value="Unassembled WGS sequence"/>
</dbReference>
<protein>
    <submittedName>
        <fullName evidence="1">Uncharacterized protein</fullName>
    </submittedName>
</protein>
<gene>
    <name evidence="1" type="ORF">VNI00_018424</name>
</gene>
<accession>A0AAW0AYX8</accession>
<dbReference type="EMBL" id="JAYKXP010000233">
    <property type="protein sequence ID" value="KAK7018051.1"/>
    <property type="molecule type" value="Genomic_DNA"/>
</dbReference>
<evidence type="ECO:0000313" key="1">
    <source>
        <dbReference type="EMBL" id="KAK7018051.1"/>
    </source>
</evidence>
<name>A0AAW0AYX8_9AGAR</name>